<reference evidence="2" key="1">
    <citation type="submission" date="2016-10" db="EMBL/GenBank/DDBJ databases">
        <authorList>
            <person name="Varghese N."/>
            <person name="Submissions S."/>
        </authorList>
    </citation>
    <scope>NUCLEOTIDE SEQUENCE [LARGE SCALE GENOMIC DNA]</scope>
    <source>
        <strain evidence="2">IBRC-M 10403</strain>
    </source>
</reference>
<evidence type="ECO:0000313" key="2">
    <source>
        <dbReference type="Proteomes" id="UP000199501"/>
    </source>
</evidence>
<accession>A0A1G6VDB8</accession>
<dbReference type="STRING" id="1271860.SAMN05216174_11272"/>
<name>A0A1G6VDB8_9PSEU</name>
<dbReference type="Proteomes" id="UP000199501">
    <property type="component" value="Unassembled WGS sequence"/>
</dbReference>
<protein>
    <submittedName>
        <fullName evidence="1">Uncharacterized protein</fullName>
    </submittedName>
</protein>
<gene>
    <name evidence="1" type="ORF">SAMN05216174_11272</name>
</gene>
<keyword evidence="2" id="KW-1185">Reference proteome</keyword>
<sequence length="212" mass="23999">MTDRLGHKQTAVMFILMALSREVSNIELRDTVGFTLDGADRRGLNERHLVDSAKQKPTNYFVHRLTNKGLIWCQSEMKHSEPTPPRPRSSLAIALYTLLGAFEQYRQREGLRLEEIFTPEVELTEAEIVERVHSAYHKLARAPRAWVSLTALRAMLVQARREDVDAVLEELDRSGKAHLVPESDRKLLTEADHAAAIRVGGEDNHLISIEAS</sequence>
<proteinExistence type="predicted"/>
<dbReference type="EMBL" id="FMZZ01000012">
    <property type="protein sequence ID" value="SDD51501.1"/>
    <property type="molecule type" value="Genomic_DNA"/>
</dbReference>
<organism evidence="1 2">
    <name type="scientific">Actinokineospora iranica</name>
    <dbReference type="NCBI Taxonomy" id="1271860"/>
    <lineage>
        <taxon>Bacteria</taxon>
        <taxon>Bacillati</taxon>
        <taxon>Actinomycetota</taxon>
        <taxon>Actinomycetes</taxon>
        <taxon>Pseudonocardiales</taxon>
        <taxon>Pseudonocardiaceae</taxon>
        <taxon>Actinokineospora</taxon>
    </lineage>
</organism>
<dbReference type="AlphaFoldDB" id="A0A1G6VDB8"/>
<evidence type="ECO:0000313" key="1">
    <source>
        <dbReference type="EMBL" id="SDD51501.1"/>
    </source>
</evidence>